<evidence type="ECO:0000256" key="6">
    <source>
        <dbReference type="ARBA" id="ARBA00023098"/>
    </source>
</evidence>
<keyword evidence="9" id="KW-1185">Reference proteome</keyword>
<dbReference type="PANTHER" id="PTHR18896">
    <property type="entry name" value="PHOSPHOLIPASE D"/>
    <property type="match status" value="1"/>
</dbReference>
<keyword evidence="3" id="KW-0677">Repeat</keyword>
<dbReference type="EC" id="3.1.4.4" evidence="2"/>
<dbReference type="EMBL" id="JAXUIC010000011">
    <property type="protein sequence ID" value="KAK4562586.1"/>
    <property type="molecule type" value="Genomic_DNA"/>
</dbReference>
<dbReference type="Pfam" id="PF00614">
    <property type="entry name" value="PLDc"/>
    <property type="match status" value="2"/>
</dbReference>
<evidence type="ECO:0000313" key="8">
    <source>
        <dbReference type="EMBL" id="KAK4562586.1"/>
    </source>
</evidence>
<comment type="catalytic activity">
    <reaction evidence="1">
        <text>a 1,2-diacyl-sn-glycero-3-phosphocholine + H2O = a 1,2-diacyl-sn-glycero-3-phosphate + choline + H(+)</text>
        <dbReference type="Rhea" id="RHEA:14445"/>
        <dbReference type="ChEBI" id="CHEBI:15354"/>
        <dbReference type="ChEBI" id="CHEBI:15377"/>
        <dbReference type="ChEBI" id="CHEBI:15378"/>
        <dbReference type="ChEBI" id="CHEBI:57643"/>
        <dbReference type="ChEBI" id="CHEBI:58608"/>
        <dbReference type="EC" id="3.1.4.4"/>
    </reaction>
</comment>
<organism evidence="8 9">
    <name type="scientific">Quercus rubra</name>
    <name type="common">Northern red oak</name>
    <name type="synonym">Quercus borealis</name>
    <dbReference type="NCBI Taxonomy" id="3512"/>
    <lineage>
        <taxon>Eukaryota</taxon>
        <taxon>Viridiplantae</taxon>
        <taxon>Streptophyta</taxon>
        <taxon>Embryophyta</taxon>
        <taxon>Tracheophyta</taxon>
        <taxon>Spermatophyta</taxon>
        <taxon>Magnoliopsida</taxon>
        <taxon>eudicotyledons</taxon>
        <taxon>Gunneridae</taxon>
        <taxon>Pentapetalae</taxon>
        <taxon>rosids</taxon>
        <taxon>fabids</taxon>
        <taxon>Fagales</taxon>
        <taxon>Fagaceae</taxon>
        <taxon>Quercus</taxon>
    </lineage>
</organism>
<dbReference type="InterPro" id="IPR001736">
    <property type="entry name" value="PLipase_D/transphosphatidylase"/>
</dbReference>
<dbReference type="PROSITE" id="PS50035">
    <property type="entry name" value="PLD"/>
    <property type="match status" value="2"/>
</dbReference>
<evidence type="ECO:0000256" key="3">
    <source>
        <dbReference type="ARBA" id="ARBA00022737"/>
    </source>
</evidence>
<dbReference type="Proteomes" id="UP001324115">
    <property type="component" value="Unassembled WGS sequence"/>
</dbReference>
<evidence type="ECO:0000256" key="5">
    <source>
        <dbReference type="ARBA" id="ARBA00022963"/>
    </source>
</evidence>
<dbReference type="GO" id="GO:0005886">
    <property type="term" value="C:plasma membrane"/>
    <property type="evidence" value="ECO:0007669"/>
    <property type="project" value="TreeGrafter"/>
</dbReference>
<evidence type="ECO:0000259" key="7">
    <source>
        <dbReference type="PROSITE" id="PS50035"/>
    </source>
</evidence>
<gene>
    <name evidence="8" type="ORF">RGQ29_005190</name>
</gene>
<dbReference type="PANTHER" id="PTHR18896:SF60">
    <property type="entry name" value="PHOSPHOLIPASE D"/>
    <property type="match status" value="1"/>
</dbReference>
<evidence type="ECO:0000313" key="9">
    <source>
        <dbReference type="Proteomes" id="UP001324115"/>
    </source>
</evidence>
<keyword evidence="4" id="KW-0378">Hydrolase</keyword>
<dbReference type="GO" id="GO:0009395">
    <property type="term" value="P:phospholipid catabolic process"/>
    <property type="evidence" value="ECO:0007669"/>
    <property type="project" value="TreeGrafter"/>
</dbReference>
<protein>
    <recommendedName>
        <fullName evidence="2">phospholipase D</fullName>
        <ecNumber evidence="2">3.1.4.4</ecNumber>
    </recommendedName>
</protein>
<dbReference type="SMART" id="SM00155">
    <property type="entry name" value="PLDc"/>
    <property type="match status" value="2"/>
</dbReference>
<dbReference type="GO" id="GO:0004630">
    <property type="term" value="F:phospholipase D activity"/>
    <property type="evidence" value="ECO:0007669"/>
    <property type="project" value="UniProtKB-EC"/>
</dbReference>
<feature type="domain" description="PLD phosphodiesterase" evidence="7">
    <location>
        <begin position="330"/>
        <end position="365"/>
    </location>
</feature>
<keyword evidence="5" id="KW-0442">Lipid degradation</keyword>
<comment type="caution">
    <text evidence="8">The sequence shown here is derived from an EMBL/GenBank/DDBJ whole genome shotgun (WGS) entry which is preliminary data.</text>
</comment>
<keyword evidence="6" id="KW-0443">Lipid metabolism</keyword>
<evidence type="ECO:0000256" key="2">
    <source>
        <dbReference type="ARBA" id="ARBA00012027"/>
    </source>
</evidence>
<reference evidence="8 9" key="1">
    <citation type="journal article" date="2023" name="G3 (Bethesda)">
        <title>A haplotype-resolved chromosome-scale genome for Quercus rubra L. provides insights into the genetics of adaptive traits for red oak species.</title>
        <authorList>
            <person name="Kapoor B."/>
            <person name="Jenkins J."/>
            <person name="Schmutz J."/>
            <person name="Zhebentyayeva T."/>
            <person name="Kuelheim C."/>
            <person name="Coggeshall M."/>
            <person name="Heim C."/>
            <person name="Lasky J.R."/>
            <person name="Leites L."/>
            <person name="Islam-Faridi N."/>
            <person name="Romero-Severson J."/>
            <person name="DeLeo V.L."/>
            <person name="Lucas S.M."/>
            <person name="Lazic D."/>
            <person name="Gailing O."/>
            <person name="Carlson J."/>
            <person name="Staton M."/>
        </authorList>
    </citation>
    <scope>NUCLEOTIDE SEQUENCE [LARGE SCALE GENOMIC DNA]</scope>
    <source>
        <strain evidence="8">Pseudo-F2</strain>
    </source>
</reference>
<dbReference type="InterPro" id="IPR015679">
    <property type="entry name" value="PLipase_D_fam"/>
</dbReference>
<name>A0AAN7E3L1_QUERU</name>
<dbReference type="SUPFAM" id="SSF56024">
    <property type="entry name" value="Phospholipase D/nuclease"/>
    <property type="match status" value="2"/>
</dbReference>
<accession>A0AAN7E3L1</accession>
<dbReference type="Gene3D" id="3.30.870.10">
    <property type="entry name" value="Endonuclease Chain A"/>
    <property type="match status" value="2"/>
</dbReference>
<sequence>MAERSSDSQVYLHGDLRVKIIKGRSMHSAFNNLPAPIVTVRLGKLNLDSTRVLFCSETDMPPSTCVQPLQIPLAHQLPNSGSIHFDLKHNKIMVGTAFVPIQRILTGETILEWFPILDTGSEPESQGGVAILIEMTFNNCEYSPLYRYGIASDPENFGLQNTDSPVLKNGSVTLYQDAHVPDGMLPKIELDGGKVFEQKKCWVDICHAILEAKQMVYIVGWSIYHKVKLVREQTRRPLPNGVTNYNLGNLLKYKAEHGVPVLVIVWSNPAADKITTHDKETIKFFKNSSVSCVQAPRLVPAVINELKNSHYPLTKMESLLSGIQYMVNAFLYSHHQKFVIVDTQAYENSRKITAFVGGLDLCDGRYDTPEHRLFRDCDTVFKDDYLNPTLPEGVKGPRQPWHDLHCKIEGPAAHFMLIHFEQLWNKFGKQSDFKPDSKMAQFLIHVVTRFLDVPLLSHSQSIPEDDPTFWIYKEDDPENWHIQVFRSIDSGCLKTYPARTTDQNLIIEKSIQSAYIQAIRSAQHFIYIENQYFIGSSYAWSSHKDAGANNLIPMELALKIASKIRANERFAVYIVIPMQPEGHHFTEKILFWQGQTMQMMYDIISQELKSINIINSHPEDYLNFYCLGNREELPKEVSVPPDQSSQNGSVSNSEQPIDQKFMVYVHSKGMIVDDEYVILGSANINERSMAGSRDTEIAVGAYQPHHTWSKKKSHPYGQVCIHSFRPRMYFIM</sequence>
<proteinExistence type="predicted"/>
<dbReference type="AlphaFoldDB" id="A0AAN7E3L1"/>
<evidence type="ECO:0000256" key="4">
    <source>
        <dbReference type="ARBA" id="ARBA00022801"/>
    </source>
</evidence>
<feature type="domain" description="PLD phosphodiesterase" evidence="7">
    <location>
        <begin position="661"/>
        <end position="688"/>
    </location>
</feature>
<evidence type="ECO:0000256" key="1">
    <source>
        <dbReference type="ARBA" id="ARBA00000798"/>
    </source>
</evidence>